<feature type="domain" description="DinB-like" evidence="1">
    <location>
        <begin position="30"/>
        <end position="165"/>
    </location>
</feature>
<proteinExistence type="predicted"/>
<dbReference type="RefSeq" id="WP_041044814.1">
    <property type="nucleotide sequence ID" value="NZ_JXAK01000001.1"/>
</dbReference>
<comment type="caution">
    <text evidence="2">The sequence shown here is derived from an EMBL/GenBank/DDBJ whole genome shotgun (WGS) entry which is preliminary data.</text>
</comment>
<keyword evidence="3" id="KW-1185">Reference proteome</keyword>
<dbReference type="Pfam" id="PF12867">
    <property type="entry name" value="DinB_2"/>
    <property type="match status" value="1"/>
</dbReference>
<keyword evidence="2" id="KW-0378">Hydrolase</keyword>
<reference evidence="2 3" key="1">
    <citation type="submission" date="2014-12" db="EMBL/GenBank/DDBJ databases">
        <title>Draft genome sequence of Paenibacillus kamchatkensis strain B-2647.</title>
        <authorList>
            <person name="Karlyshev A.V."/>
            <person name="Kudryashova E.B."/>
        </authorList>
    </citation>
    <scope>NUCLEOTIDE SEQUENCE [LARGE SCALE GENOMIC DNA]</scope>
    <source>
        <strain evidence="2 3">VKM B-2647</strain>
    </source>
</reference>
<dbReference type="SUPFAM" id="SSF109854">
    <property type="entry name" value="DinB/YfiT-like putative metalloenzymes"/>
    <property type="match status" value="1"/>
</dbReference>
<evidence type="ECO:0000313" key="2">
    <source>
        <dbReference type="EMBL" id="KIL42496.1"/>
    </source>
</evidence>
<dbReference type="InterPro" id="IPR034660">
    <property type="entry name" value="DinB/YfiT-like"/>
</dbReference>
<sequence>MEEWSYPIGKFVAAEHPTDQHRRKWIEDIRQMPGLLRTTVQSLTGEQLLTLYRPCGWNVKQVVHHLADNDMNAYIRFKRALTEDTPMAGTYRQDLWAELSDYSDTPVETSIALIEALRKRFVDLLRQLSPEQFQRTFTSPTNGVMTLDAATERYAWHGNHHLAQIASLKKRMGWL</sequence>
<gene>
    <name evidence="2" type="ORF">SD70_00985</name>
</gene>
<protein>
    <submittedName>
        <fullName evidence="2">Metal-dependent hydrolase</fullName>
    </submittedName>
</protein>
<dbReference type="Proteomes" id="UP000031967">
    <property type="component" value="Unassembled WGS sequence"/>
</dbReference>
<evidence type="ECO:0000259" key="1">
    <source>
        <dbReference type="Pfam" id="PF12867"/>
    </source>
</evidence>
<dbReference type="NCBIfam" id="NF009807">
    <property type="entry name" value="PRK13291.1"/>
    <property type="match status" value="1"/>
</dbReference>
<dbReference type="InterPro" id="IPR024775">
    <property type="entry name" value="DinB-like"/>
</dbReference>
<name>A0ABR5AN97_9BACL</name>
<evidence type="ECO:0000313" key="3">
    <source>
        <dbReference type="Proteomes" id="UP000031967"/>
    </source>
</evidence>
<dbReference type="EMBL" id="JXAK01000001">
    <property type="protein sequence ID" value="KIL42496.1"/>
    <property type="molecule type" value="Genomic_DNA"/>
</dbReference>
<accession>A0ABR5AN97</accession>
<dbReference type="Gene3D" id="1.20.120.450">
    <property type="entry name" value="dinb family like domain"/>
    <property type="match status" value="1"/>
</dbReference>
<organism evidence="2 3">
    <name type="scientific">Gordoniibacillus kamchatkensis</name>
    <dbReference type="NCBI Taxonomy" id="1590651"/>
    <lineage>
        <taxon>Bacteria</taxon>
        <taxon>Bacillati</taxon>
        <taxon>Bacillota</taxon>
        <taxon>Bacilli</taxon>
        <taxon>Bacillales</taxon>
        <taxon>Paenibacillaceae</taxon>
        <taxon>Gordoniibacillus</taxon>
    </lineage>
</organism>
<dbReference type="GO" id="GO:0016787">
    <property type="term" value="F:hydrolase activity"/>
    <property type="evidence" value="ECO:0007669"/>
    <property type="project" value="UniProtKB-KW"/>
</dbReference>